<reference evidence="1" key="1">
    <citation type="submission" date="2022-09" db="EMBL/GenBank/DDBJ databases">
        <title>Actin cytoskeleton and complex cell architecture in an #Asgard archaeon.</title>
        <authorList>
            <person name="Ponce Toledo R.I."/>
            <person name="Schleper C."/>
            <person name="Rodrigues Oliveira T."/>
            <person name="Wollweber F."/>
            <person name="Xu J."/>
            <person name="Rittmann S."/>
            <person name="Klingl A."/>
            <person name="Pilhofer M."/>
        </authorList>
    </citation>
    <scope>NUCLEOTIDE SEQUENCE</scope>
    <source>
        <strain evidence="1">B-35</strain>
    </source>
</reference>
<proteinExistence type="predicted"/>
<evidence type="ECO:0008006" key="3">
    <source>
        <dbReference type="Google" id="ProtNLM"/>
    </source>
</evidence>
<evidence type="ECO:0000313" key="1">
    <source>
        <dbReference type="EMBL" id="UYP45592.1"/>
    </source>
</evidence>
<protein>
    <recommendedName>
        <fullName evidence="3">FUZ/MON1/HPS1 first Longin domain-containing protein</fullName>
    </recommendedName>
</protein>
<organism evidence="1 2">
    <name type="scientific">Candidatus Lokiarchaeum ossiferum</name>
    <dbReference type="NCBI Taxonomy" id="2951803"/>
    <lineage>
        <taxon>Archaea</taxon>
        <taxon>Promethearchaeati</taxon>
        <taxon>Promethearchaeota</taxon>
        <taxon>Promethearchaeia</taxon>
        <taxon>Promethearchaeales</taxon>
        <taxon>Promethearchaeaceae</taxon>
        <taxon>Candidatus Lokiarchaeum</taxon>
    </lineage>
</organism>
<sequence length="140" mass="16571">MDELDELWILNESGACMFNYAVDSKMDPLLFGSFFTAINQFGKQCSDTAIDDITMGKNFLMSMFLPDYHTTIVARSTHTKKRKNMKKMLKEISIQFIQHFQPYQIIDWDGNLDLFEDFEQFIVSYFNRSEKIIQNMKMIF</sequence>
<name>A0ABY6HT86_9ARCH</name>
<dbReference type="Proteomes" id="UP001208689">
    <property type="component" value="Chromosome"/>
</dbReference>
<gene>
    <name evidence="1" type="ORF">NEF87_001877</name>
</gene>
<dbReference type="EMBL" id="CP104013">
    <property type="protein sequence ID" value="UYP45592.1"/>
    <property type="molecule type" value="Genomic_DNA"/>
</dbReference>
<accession>A0ABY6HT86</accession>
<keyword evidence="2" id="KW-1185">Reference proteome</keyword>
<evidence type="ECO:0000313" key="2">
    <source>
        <dbReference type="Proteomes" id="UP001208689"/>
    </source>
</evidence>